<dbReference type="Proteomes" id="UP001501323">
    <property type="component" value="Unassembled WGS sequence"/>
</dbReference>
<protein>
    <submittedName>
        <fullName evidence="2">Alpha-E domain-containing protein</fullName>
    </submittedName>
</protein>
<evidence type="ECO:0000313" key="3">
    <source>
        <dbReference type="Proteomes" id="UP001501323"/>
    </source>
</evidence>
<dbReference type="InterPro" id="IPR007296">
    <property type="entry name" value="DUF403"/>
</dbReference>
<dbReference type="Pfam" id="PF04168">
    <property type="entry name" value="Alpha-E"/>
    <property type="match status" value="1"/>
</dbReference>
<keyword evidence="3" id="KW-1185">Reference proteome</keyword>
<dbReference type="InterPro" id="IPR051680">
    <property type="entry name" value="ATP-dep_Glu-Cys_Ligase-2"/>
</dbReference>
<sequence length="316" mass="35999">MLARTADNLFWLARYVERADYLARLLQVAGHMNAVRVDDDRNAEWESAIVASGARDGYFARHESADEETVFDYLAFDTKNPSSIACCIETARRNARAVRTALTSDMWEAINSTWQELGEYSSAPLDEDRRAAFLDWVKARVGLFHGVCANAMLRRDSFHFARLGQFLERADNTARLLDVKYHVRLPQVSDVGGVIDYYQWLAILRVVGARRAYRVLFKGQVEPARVAELLVLREEFPRSLAFCFQQITLHLDAIKAQDQDRSSEAKRMAHSIHADLRYARVENIISGGLHEYLTGMIERTDTLGQQIADGHLFQGR</sequence>
<proteinExistence type="predicted"/>
<dbReference type="PANTHER" id="PTHR34595">
    <property type="entry name" value="BLR5612 PROTEIN"/>
    <property type="match status" value="1"/>
</dbReference>
<dbReference type="PANTHER" id="PTHR34595:SF7">
    <property type="entry name" value="SLL1039 PROTEIN"/>
    <property type="match status" value="1"/>
</dbReference>
<accession>A0ABP9E325</accession>
<feature type="domain" description="DUF403" evidence="1">
    <location>
        <begin position="1"/>
        <end position="310"/>
    </location>
</feature>
<comment type="caution">
    <text evidence="2">The sequence shown here is derived from an EMBL/GenBank/DDBJ whole genome shotgun (WGS) entry which is preliminary data.</text>
</comment>
<name>A0ABP9E325_9GAMM</name>
<evidence type="ECO:0000259" key="1">
    <source>
        <dbReference type="Pfam" id="PF04168"/>
    </source>
</evidence>
<dbReference type="RefSeq" id="WP_345295365.1">
    <property type="nucleotide sequence ID" value="NZ_BAABJY010000002.1"/>
</dbReference>
<evidence type="ECO:0000313" key="2">
    <source>
        <dbReference type="EMBL" id="GAA4867828.1"/>
    </source>
</evidence>
<organism evidence="2 3">
    <name type="scientific">Luteimonas vadosa</name>
    <dbReference type="NCBI Taxonomy" id="1165507"/>
    <lineage>
        <taxon>Bacteria</taxon>
        <taxon>Pseudomonadati</taxon>
        <taxon>Pseudomonadota</taxon>
        <taxon>Gammaproteobacteria</taxon>
        <taxon>Lysobacterales</taxon>
        <taxon>Lysobacteraceae</taxon>
        <taxon>Luteimonas</taxon>
    </lineage>
</organism>
<reference evidence="3" key="1">
    <citation type="journal article" date="2019" name="Int. J. Syst. Evol. Microbiol.">
        <title>The Global Catalogue of Microorganisms (GCM) 10K type strain sequencing project: providing services to taxonomists for standard genome sequencing and annotation.</title>
        <authorList>
            <consortium name="The Broad Institute Genomics Platform"/>
            <consortium name="The Broad Institute Genome Sequencing Center for Infectious Disease"/>
            <person name="Wu L."/>
            <person name="Ma J."/>
        </authorList>
    </citation>
    <scope>NUCLEOTIDE SEQUENCE [LARGE SCALE GENOMIC DNA]</scope>
    <source>
        <strain evidence="3">JCM 18392</strain>
    </source>
</reference>
<dbReference type="EMBL" id="BAABJY010000002">
    <property type="protein sequence ID" value="GAA4867828.1"/>
    <property type="molecule type" value="Genomic_DNA"/>
</dbReference>
<gene>
    <name evidence="2" type="ORF">GCM10023332_20280</name>
</gene>